<dbReference type="GO" id="GO:0031471">
    <property type="term" value="C:ethanolamine degradation polyhedral organelle"/>
    <property type="evidence" value="ECO:0007669"/>
    <property type="project" value="UniProtKB-UniRule"/>
</dbReference>
<dbReference type="GO" id="GO:0008851">
    <property type="term" value="F:ethanolamine ammonia-lyase activity"/>
    <property type="evidence" value="ECO:0007669"/>
    <property type="project" value="UniProtKB-UniRule"/>
</dbReference>
<comment type="pathway">
    <text evidence="5">Amine and polyamine degradation; ethanolamine degradation.</text>
</comment>
<dbReference type="RefSeq" id="WP_015817708.1">
    <property type="nucleotide sequence ID" value="NC_012997.1"/>
</dbReference>
<dbReference type="PANTHER" id="PTHR39330">
    <property type="entry name" value="ETHANOLAMINE AMMONIA-LYASE LIGHT CHAIN"/>
    <property type="match status" value="1"/>
</dbReference>
<dbReference type="eggNOG" id="COG4302">
    <property type="taxonomic scope" value="Bacteria"/>
</dbReference>
<dbReference type="InterPro" id="IPR009246">
    <property type="entry name" value="EutC"/>
</dbReference>
<organism evidence="6 7">
    <name type="scientific">Teredinibacter turnerae (strain ATCC 39867 / T7901)</name>
    <dbReference type="NCBI Taxonomy" id="377629"/>
    <lineage>
        <taxon>Bacteria</taxon>
        <taxon>Pseudomonadati</taxon>
        <taxon>Pseudomonadota</taxon>
        <taxon>Gammaproteobacteria</taxon>
        <taxon>Cellvibrionales</taxon>
        <taxon>Cellvibrionaceae</taxon>
        <taxon>Teredinibacter</taxon>
    </lineage>
</organism>
<evidence type="ECO:0000313" key="6">
    <source>
        <dbReference type="EMBL" id="ACR11596.1"/>
    </source>
</evidence>
<keyword evidence="7" id="KW-1185">Reference proteome</keyword>
<dbReference type="OrthoDB" id="114248at2"/>
<reference evidence="6 7" key="1">
    <citation type="journal article" date="2009" name="PLoS ONE">
        <title>The complete genome of Teredinibacter turnerae T7901: an intracellular endosymbiont of marine wood-boring bivalves (shipworms).</title>
        <authorList>
            <person name="Yang J.C."/>
            <person name="Madupu R."/>
            <person name="Durkin A.S."/>
            <person name="Ekborg N.A."/>
            <person name="Pedamallu C.S."/>
            <person name="Hostetler J.B."/>
            <person name="Radune D."/>
            <person name="Toms B.S."/>
            <person name="Henrissat B."/>
            <person name="Coutinho P.M."/>
            <person name="Schwarz S."/>
            <person name="Field L."/>
            <person name="Trindade-Silva A.E."/>
            <person name="Soares C.A.G."/>
            <person name="Elshahawi S."/>
            <person name="Hanora A."/>
            <person name="Schmidt E.W."/>
            <person name="Haygood M.G."/>
            <person name="Posfai J."/>
            <person name="Benner J."/>
            <person name="Madinger C."/>
            <person name="Nove J."/>
            <person name="Anton B."/>
            <person name="Chaudhary K."/>
            <person name="Foster J."/>
            <person name="Holman A."/>
            <person name="Kumar S."/>
            <person name="Lessard P.A."/>
            <person name="Luyten Y.A."/>
            <person name="Slatko B."/>
            <person name="Wood N."/>
            <person name="Wu B."/>
            <person name="Teplitski M."/>
            <person name="Mougous J.D."/>
            <person name="Ward N."/>
            <person name="Eisen J.A."/>
            <person name="Badger J.H."/>
            <person name="Distel D.L."/>
        </authorList>
    </citation>
    <scope>NUCLEOTIDE SEQUENCE [LARGE SCALE GENOMIC DNA]</scope>
    <source>
        <strain evidence="7">ATCC 39867 / T7901</strain>
    </source>
</reference>
<evidence type="ECO:0000256" key="1">
    <source>
        <dbReference type="ARBA" id="ARBA00022628"/>
    </source>
</evidence>
<dbReference type="HAMAP" id="MF_00601">
    <property type="entry name" value="EutC"/>
    <property type="match status" value="1"/>
</dbReference>
<dbReference type="PANTHER" id="PTHR39330:SF1">
    <property type="entry name" value="ETHANOLAMINE AMMONIA-LYASE SMALL SUBUNIT"/>
    <property type="match status" value="1"/>
</dbReference>
<dbReference type="PIRSF" id="PIRSF018982">
    <property type="entry name" value="EutC"/>
    <property type="match status" value="1"/>
</dbReference>
<accession>C5BM47</accession>
<dbReference type="EC" id="4.3.1.7" evidence="5"/>
<dbReference type="Gene3D" id="1.10.30.40">
    <property type="entry name" value="Ethanolamine ammonia-lyase light chain (EutC), N-terminal domain"/>
    <property type="match status" value="1"/>
</dbReference>
<dbReference type="STRING" id="377629.TERTU_0300"/>
<dbReference type="Gene3D" id="3.40.50.11240">
    <property type="entry name" value="Ethanolamine ammonia-lyase light chain (EutC)"/>
    <property type="match status" value="1"/>
</dbReference>
<evidence type="ECO:0000313" key="7">
    <source>
        <dbReference type="Proteomes" id="UP000009080"/>
    </source>
</evidence>
<dbReference type="Pfam" id="PF05985">
    <property type="entry name" value="EutC"/>
    <property type="match status" value="1"/>
</dbReference>
<dbReference type="KEGG" id="ttu:TERTU_0300"/>
<comment type="catalytic activity">
    <reaction evidence="5">
        <text>ethanolamine = acetaldehyde + NH4(+)</text>
        <dbReference type="Rhea" id="RHEA:15313"/>
        <dbReference type="ChEBI" id="CHEBI:15343"/>
        <dbReference type="ChEBI" id="CHEBI:28938"/>
        <dbReference type="ChEBI" id="CHEBI:57603"/>
        <dbReference type="EC" id="4.3.1.7"/>
    </reaction>
</comment>
<dbReference type="InterPro" id="IPR042255">
    <property type="entry name" value="EutC_N"/>
</dbReference>
<comment type="function">
    <text evidence="5">Catalyzes the deamination of various vicinal amino-alcohols to oxo compounds. Allows this organism to utilize ethanolamine as the sole source of nitrogen and carbon in the presence of external vitamin B12.</text>
</comment>
<gene>
    <name evidence="5 6" type="primary">eutC</name>
    <name evidence="6" type="ordered locus">TERTU_0300</name>
</gene>
<dbReference type="Proteomes" id="UP000009080">
    <property type="component" value="Chromosome"/>
</dbReference>
<dbReference type="GO" id="GO:0031419">
    <property type="term" value="F:cobalamin binding"/>
    <property type="evidence" value="ECO:0007669"/>
    <property type="project" value="UniProtKB-UniRule"/>
</dbReference>
<dbReference type="HOGENOM" id="CLU_068224_1_0_6"/>
<name>C5BM47_TERTT</name>
<evidence type="ECO:0000256" key="5">
    <source>
        <dbReference type="HAMAP-Rule" id="MF_00601"/>
    </source>
</evidence>
<evidence type="ECO:0000256" key="3">
    <source>
        <dbReference type="ARBA" id="ARBA00023285"/>
    </source>
</evidence>
<comment type="similarity">
    <text evidence="5">Belongs to the EutC family.</text>
</comment>
<keyword evidence="2 5" id="KW-0456">Lyase</keyword>
<evidence type="ECO:0000256" key="4">
    <source>
        <dbReference type="ARBA" id="ARBA00024446"/>
    </source>
</evidence>
<sequence>MKRPHVVANPWQQLRRFTDARIGLGRAGTSLPTHELLAFQLDHARAQDAVHLPLDLARLCADLSALPALAPLGEIVQLRSRAADRNQYLQRPDFGRRLHEDEIPRLHHLSSNTEYDLAIVVADGLSSQAVQQNTAPMCEALLSALHNDDQPWQLAPTCVVQQGRVAVGDEVAEQLKAKAVVVLIGERPGLSSPDSLGIYLTWQPKVGRHDGERNCISNVRPQGLSFSEAARRLLYLLKESRRLQLSGVDLKDRTTSDTSTIQNGAKNFLLPS</sequence>
<keyword evidence="4 5" id="KW-1283">Bacterial microcompartment</keyword>
<comment type="subcellular location">
    <subcellularLocation>
        <location evidence="5">Bacterial microcompartment</location>
    </subcellularLocation>
</comment>
<protein>
    <recommendedName>
        <fullName evidence="5">Ethanolamine ammonia-lyase small subunit</fullName>
        <shortName evidence="5">EAL small subunit</shortName>
        <ecNumber evidence="5">4.3.1.7</ecNumber>
    </recommendedName>
</protein>
<keyword evidence="1 5" id="KW-0846">Cobalamin</keyword>
<feature type="binding site" evidence="5">
    <location>
        <position position="165"/>
    </location>
    <ligand>
        <name>adenosylcob(III)alamin</name>
        <dbReference type="ChEBI" id="CHEBI:18408"/>
    </ligand>
</feature>
<evidence type="ECO:0000256" key="2">
    <source>
        <dbReference type="ARBA" id="ARBA00023239"/>
    </source>
</evidence>
<dbReference type="GO" id="GO:0009350">
    <property type="term" value="C:ethanolamine ammonia-lyase complex"/>
    <property type="evidence" value="ECO:0007669"/>
    <property type="project" value="UniProtKB-UniRule"/>
</dbReference>
<proteinExistence type="inferred from homology"/>
<dbReference type="UniPathway" id="UPA00560"/>
<dbReference type="NCBIfam" id="NF003971">
    <property type="entry name" value="PRK05465.1"/>
    <property type="match status" value="1"/>
</dbReference>
<comment type="cofactor">
    <cofactor evidence="5">
        <name>adenosylcob(III)alamin</name>
        <dbReference type="ChEBI" id="CHEBI:18408"/>
    </cofactor>
    <text evidence="5">Binds between the large and small subunits.</text>
</comment>
<feature type="binding site" evidence="5">
    <location>
        <position position="215"/>
    </location>
    <ligand>
        <name>adenosylcob(III)alamin</name>
        <dbReference type="ChEBI" id="CHEBI:18408"/>
    </ligand>
</feature>
<dbReference type="EMBL" id="CP001614">
    <property type="protein sequence ID" value="ACR11596.1"/>
    <property type="molecule type" value="Genomic_DNA"/>
</dbReference>
<dbReference type="AlphaFoldDB" id="C5BM47"/>
<feature type="binding site" evidence="5">
    <location>
        <position position="186"/>
    </location>
    <ligand>
        <name>adenosylcob(III)alamin</name>
        <dbReference type="ChEBI" id="CHEBI:18408"/>
    </ligand>
</feature>
<dbReference type="GO" id="GO:0006520">
    <property type="term" value="P:amino acid metabolic process"/>
    <property type="evidence" value="ECO:0007669"/>
    <property type="project" value="InterPro"/>
</dbReference>
<dbReference type="InterPro" id="IPR042251">
    <property type="entry name" value="EutC_C"/>
</dbReference>
<keyword evidence="3 5" id="KW-0170">Cobalt</keyword>
<dbReference type="GO" id="GO:0046336">
    <property type="term" value="P:ethanolamine catabolic process"/>
    <property type="evidence" value="ECO:0007669"/>
    <property type="project" value="UniProtKB-UniRule"/>
</dbReference>
<comment type="subunit">
    <text evidence="5">The basic unit is a heterodimer which dimerizes to form tetramers. The heterotetramers trimerize; 6 large subunits form a core ring with 6 small subunits projecting outwards.</text>
</comment>